<evidence type="ECO:0000256" key="3">
    <source>
        <dbReference type="ARBA" id="ARBA00004979"/>
    </source>
</evidence>
<dbReference type="PROSITE" id="PS00165">
    <property type="entry name" value="DEHYDRATASE_SER_THR"/>
    <property type="match status" value="1"/>
</dbReference>
<dbReference type="InterPro" id="IPR036052">
    <property type="entry name" value="TrpB-like_PALP_sf"/>
</dbReference>
<keyword evidence="7" id="KW-0028">Amino-acid biosynthesis</keyword>
<dbReference type="GO" id="GO:0004795">
    <property type="term" value="F:threonine synthase activity"/>
    <property type="evidence" value="ECO:0007669"/>
    <property type="project" value="UniProtKB-UniRule"/>
</dbReference>
<accession>A0A9D1ZWS7</accession>
<dbReference type="EMBL" id="DXCQ01000048">
    <property type="protein sequence ID" value="HIY97088.1"/>
    <property type="molecule type" value="Genomic_DNA"/>
</dbReference>
<evidence type="ECO:0000259" key="14">
    <source>
        <dbReference type="Pfam" id="PF14821"/>
    </source>
</evidence>
<evidence type="ECO:0000256" key="9">
    <source>
        <dbReference type="ARBA" id="ARBA00022898"/>
    </source>
</evidence>
<dbReference type="Proteomes" id="UP000886750">
    <property type="component" value="Unassembled WGS sequence"/>
</dbReference>
<comment type="pathway">
    <text evidence="3">Amino-acid biosynthesis; L-threonine biosynthesis; L-threonine from L-aspartate: step 5/5.</text>
</comment>
<comment type="cofactor">
    <cofactor evidence="1 12">
        <name>pyridoxal 5'-phosphate</name>
        <dbReference type="ChEBI" id="CHEBI:597326"/>
    </cofactor>
</comment>
<dbReference type="SUPFAM" id="SSF53686">
    <property type="entry name" value="Tryptophan synthase beta subunit-like PLP-dependent enzymes"/>
    <property type="match status" value="1"/>
</dbReference>
<dbReference type="GO" id="GO:0009088">
    <property type="term" value="P:threonine biosynthetic process"/>
    <property type="evidence" value="ECO:0007669"/>
    <property type="project" value="UniProtKB-UniRule"/>
</dbReference>
<dbReference type="AlphaFoldDB" id="A0A9D1ZWS7"/>
<name>A0A9D1ZWS7_9FIRM</name>
<dbReference type="InterPro" id="IPR029144">
    <property type="entry name" value="Thr_synth_N"/>
</dbReference>
<dbReference type="CDD" id="cd01560">
    <property type="entry name" value="Thr-synth_2"/>
    <property type="match status" value="1"/>
</dbReference>
<evidence type="ECO:0000256" key="7">
    <source>
        <dbReference type="ARBA" id="ARBA00022605"/>
    </source>
</evidence>
<dbReference type="InterPro" id="IPR037158">
    <property type="entry name" value="Thr_synth_N_sf"/>
</dbReference>
<dbReference type="PANTHER" id="PTHR43515:SF1">
    <property type="entry name" value="THREONINE SYNTHASE-LIKE 1"/>
    <property type="match status" value="1"/>
</dbReference>
<evidence type="ECO:0000313" key="15">
    <source>
        <dbReference type="EMBL" id="HIY97088.1"/>
    </source>
</evidence>
<gene>
    <name evidence="15" type="ORF">H9729_05310</name>
</gene>
<evidence type="ECO:0000256" key="12">
    <source>
        <dbReference type="PIRSR" id="PIRSR604450-51"/>
    </source>
</evidence>
<reference evidence="15" key="1">
    <citation type="journal article" date="2021" name="PeerJ">
        <title>Extensive microbial diversity within the chicken gut microbiome revealed by metagenomics and culture.</title>
        <authorList>
            <person name="Gilroy R."/>
            <person name="Ravi A."/>
            <person name="Getino M."/>
            <person name="Pursley I."/>
            <person name="Horton D.L."/>
            <person name="Alikhan N.F."/>
            <person name="Baker D."/>
            <person name="Gharbi K."/>
            <person name="Hall N."/>
            <person name="Watson M."/>
            <person name="Adriaenssens E.M."/>
            <person name="Foster-Nyarko E."/>
            <person name="Jarju S."/>
            <person name="Secka A."/>
            <person name="Antonio M."/>
            <person name="Oren A."/>
            <person name="Chaudhuri R.R."/>
            <person name="La Ragione R."/>
            <person name="Hildebrand F."/>
            <person name="Pallen M.J."/>
        </authorList>
    </citation>
    <scope>NUCLEOTIDE SEQUENCE</scope>
    <source>
        <strain evidence="15">1345</strain>
    </source>
</reference>
<dbReference type="InterPro" id="IPR004450">
    <property type="entry name" value="Thr_synthase-like"/>
</dbReference>
<comment type="caution">
    <text evidence="15">The sequence shown here is derived from an EMBL/GenBank/DDBJ whole genome shotgun (WGS) entry which is preliminary data.</text>
</comment>
<reference evidence="15" key="2">
    <citation type="submission" date="2021-04" db="EMBL/GenBank/DDBJ databases">
        <authorList>
            <person name="Gilroy R."/>
        </authorList>
    </citation>
    <scope>NUCLEOTIDE SEQUENCE</scope>
    <source>
        <strain evidence="15">1345</strain>
    </source>
</reference>
<dbReference type="NCBIfam" id="TIGR00260">
    <property type="entry name" value="thrC"/>
    <property type="match status" value="1"/>
</dbReference>
<protein>
    <recommendedName>
        <fullName evidence="6 11">Threonine synthase</fullName>
        <ecNumber evidence="5 11">4.2.3.1</ecNumber>
    </recommendedName>
</protein>
<dbReference type="InterPro" id="IPR001926">
    <property type="entry name" value="TrpB-like_PALP"/>
</dbReference>
<evidence type="ECO:0000313" key="16">
    <source>
        <dbReference type="Proteomes" id="UP000886750"/>
    </source>
</evidence>
<evidence type="ECO:0000256" key="10">
    <source>
        <dbReference type="ARBA" id="ARBA00049144"/>
    </source>
</evidence>
<sequence length="496" mass="55388">MKFISTRGGECVSGAQAIAQGIAKDGGLFVPETFPSVSEQEMEEMLSMNYAERAATVLHKFLDDYDFDGLKSACEKAYSKFDEGDAAPLVKIDDSLYMLELFHGPTCAFKDLALTLLPYLLREGCNLCGIREQVLILVATSGDTGKAALEGFKDAEGVKIMVFYPSDGVSKMQKLQMATQEGKNVNVLAVRGNFDECQSAVKKIFTSEECKEELKSKGVVLSSANSINFGRLAPQIAYYFSAYLDLVSSEQIKMGETVDFAVPTGNFGNILAAYYARCMGLPVGRLICASNKNNILTDFIRTGKYDKRREFYKTMSPSMDILISSNLERLLFELSGREPQRIKMRMEKLASEGVYEIYDEELESLQNLFWADYCGEDETVETIYEFFEEYQYPMDTHTACAMYAAGNYMAGDETKDGRPMVVVSTASPYKFPQDVMYAITGNDIKDSFKAIKHLNIATAMKVPASLSKLRDKPVRFTAVSDRDKLYAEVLKFVDKK</sequence>
<dbReference type="EC" id="4.2.3.1" evidence="5 11"/>
<feature type="domain" description="Threonine synthase N-terminal" evidence="14">
    <location>
        <begin position="2"/>
        <end position="78"/>
    </location>
</feature>
<organism evidence="15 16">
    <name type="scientific">Candidatus Borkfalkia excrementigallinarum</name>
    <dbReference type="NCBI Taxonomy" id="2838506"/>
    <lineage>
        <taxon>Bacteria</taxon>
        <taxon>Bacillati</taxon>
        <taxon>Bacillota</taxon>
        <taxon>Clostridia</taxon>
        <taxon>Christensenellales</taxon>
        <taxon>Christensenellaceae</taxon>
        <taxon>Candidatus Borkfalkia</taxon>
    </lineage>
</organism>
<evidence type="ECO:0000256" key="8">
    <source>
        <dbReference type="ARBA" id="ARBA00022697"/>
    </source>
</evidence>
<comment type="function">
    <text evidence="2">Catalyzes the gamma-elimination of phosphate from L-phosphohomoserine and the beta-addition of water to produce L-threonine.</text>
</comment>
<evidence type="ECO:0000256" key="11">
    <source>
        <dbReference type="NCBIfam" id="TIGR00260"/>
    </source>
</evidence>
<dbReference type="Gene3D" id="3.90.1380.10">
    <property type="entry name" value="Threonine synthase, N-terminal domain"/>
    <property type="match status" value="1"/>
</dbReference>
<evidence type="ECO:0000256" key="6">
    <source>
        <dbReference type="ARBA" id="ARBA00018679"/>
    </source>
</evidence>
<keyword evidence="15" id="KW-0456">Lyase</keyword>
<dbReference type="PANTHER" id="PTHR43515">
    <property type="entry name" value="THREONINE SYNTHASE-LIKE 1"/>
    <property type="match status" value="1"/>
</dbReference>
<evidence type="ECO:0000256" key="2">
    <source>
        <dbReference type="ARBA" id="ARBA00003648"/>
    </source>
</evidence>
<evidence type="ECO:0000259" key="13">
    <source>
        <dbReference type="Pfam" id="PF00291"/>
    </source>
</evidence>
<dbReference type="GO" id="GO:0005737">
    <property type="term" value="C:cytoplasm"/>
    <property type="evidence" value="ECO:0007669"/>
    <property type="project" value="TreeGrafter"/>
</dbReference>
<dbReference type="Gene3D" id="3.40.50.1100">
    <property type="match status" value="2"/>
</dbReference>
<dbReference type="Pfam" id="PF14821">
    <property type="entry name" value="Thr_synth_N"/>
    <property type="match status" value="1"/>
</dbReference>
<dbReference type="Pfam" id="PF00291">
    <property type="entry name" value="PALP"/>
    <property type="match status" value="1"/>
</dbReference>
<feature type="modified residue" description="N6-(pyridoxal phosphate)lysine" evidence="12">
    <location>
        <position position="110"/>
    </location>
</feature>
<dbReference type="InterPro" id="IPR000634">
    <property type="entry name" value="Ser/Thr_deHydtase_PyrdxlP-BS"/>
</dbReference>
<dbReference type="GO" id="GO:0030170">
    <property type="term" value="F:pyridoxal phosphate binding"/>
    <property type="evidence" value="ECO:0007669"/>
    <property type="project" value="InterPro"/>
</dbReference>
<proteinExistence type="inferred from homology"/>
<comment type="similarity">
    <text evidence="4">Belongs to the threonine synthase family.</text>
</comment>
<evidence type="ECO:0000256" key="1">
    <source>
        <dbReference type="ARBA" id="ARBA00001933"/>
    </source>
</evidence>
<evidence type="ECO:0000256" key="4">
    <source>
        <dbReference type="ARBA" id="ARBA00005517"/>
    </source>
</evidence>
<feature type="domain" description="Tryptophan synthase beta chain-like PALP" evidence="13">
    <location>
        <begin position="98"/>
        <end position="425"/>
    </location>
</feature>
<evidence type="ECO:0000256" key="5">
    <source>
        <dbReference type="ARBA" id="ARBA00013028"/>
    </source>
</evidence>
<comment type="catalytic activity">
    <reaction evidence="10">
        <text>O-phospho-L-homoserine + H2O = L-threonine + phosphate</text>
        <dbReference type="Rhea" id="RHEA:10840"/>
        <dbReference type="ChEBI" id="CHEBI:15377"/>
        <dbReference type="ChEBI" id="CHEBI:43474"/>
        <dbReference type="ChEBI" id="CHEBI:57590"/>
        <dbReference type="ChEBI" id="CHEBI:57926"/>
        <dbReference type="EC" id="4.2.3.1"/>
    </reaction>
</comment>
<keyword evidence="8" id="KW-0791">Threonine biosynthesis</keyword>
<keyword evidence="9 12" id="KW-0663">Pyridoxal phosphate</keyword>